<evidence type="ECO:0008006" key="4">
    <source>
        <dbReference type="Google" id="ProtNLM"/>
    </source>
</evidence>
<dbReference type="OrthoDB" id="2139724at2"/>
<dbReference type="InterPro" id="IPR036192">
    <property type="entry name" value="Cell_div_ZapA-like_sf"/>
</dbReference>
<organism evidence="2 3">
    <name type="scientific">Enterococcus italicus (strain DSM 15952 / CCUG 50447 / LMG 22039 / TP 1.5)</name>
    <dbReference type="NCBI Taxonomy" id="888064"/>
    <lineage>
        <taxon>Bacteria</taxon>
        <taxon>Bacillati</taxon>
        <taxon>Bacillota</taxon>
        <taxon>Bacilli</taxon>
        <taxon>Lactobacillales</taxon>
        <taxon>Enterococcaceae</taxon>
        <taxon>Enterococcus</taxon>
    </lineage>
</organism>
<reference evidence="2 3" key="1">
    <citation type="submission" date="2010-12" db="EMBL/GenBank/DDBJ databases">
        <authorList>
            <person name="Muzny D."/>
            <person name="Qin X."/>
            <person name="Deng J."/>
            <person name="Jiang H."/>
            <person name="Liu Y."/>
            <person name="Qu J."/>
            <person name="Song X.-Z."/>
            <person name="Zhang L."/>
            <person name="Thornton R."/>
            <person name="Coyle M."/>
            <person name="Francisco L."/>
            <person name="Jackson L."/>
            <person name="Javaid M."/>
            <person name="Korchina V."/>
            <person name="Kovar C."/>
            <person name="Mata R."/>
            <person name="Mathew T."/>
            <person name="Ngo R."/>
            <person name="Nguyen L."/>
            <person name="Nguyen N."/>
            <person name="Okwuonu G."/>
            <person name="Ongeri F."/>
            <person name="Pham C."/>
            <person name="Simmons D."/>
            <person name="Wilczek-Boney K."/>
            <person name="Hale W."/>
            <person name="Jakkamsetti A."/>
            <person name="Pham P."/>
            <person name="Ruth R."/>
            <person name="San Lucas F."/>
            <person name="Warren J."/>
            <person name="Zhang J."/>
            <person name="Zhao Z."/>
            <person name="Zhou C."/>
            <person name="Zhu D."/>
            <person name="Lee S."/>
            <person name="Bess C."/>
            <person name="Blankenburg K."/>
            <person name="Forbes L."/>
            <person name="Fu Q."/>
            <person name="Gubbala S."/>
            <person name="Hirani K."/>
            <person name="Jayaseelan J.C."/>
            <person name="Lara F."/>
            <person name="Munidasa M."/>
            <person name="Palculict T."/>
            <person name="Patil S."/>
            <person name="Pu L.-L."/>
            <person name="Saada N."/>
            <person name="Tang L."/>
            <person name="Weissenberger G."/>
            <person name="Zhu Y."/>
            <person name="Hemphill L."/>
            <person name="Shang Y."/>
            <person name="Youmans B."/>
            <person name="Ayvaz T."/>
            <person name="Ross M."/>
            <person name="Santibanez J."/>
            <person name="Aqrawi P."/>
            <person name="Gross S."/>
            <person name="Joshi V."/>
            <person name="Fowler G."/>
            <person name="Nazareth L."/>
            <person name="Reid J."/>
            <person name="Worley K."/>
            <person name="Petrosino J."/>
            <person name="Highlander S."/>
            <person name="Gibbs R."/>
        </authorList>
    </citation>
    <scope>NUCLEOTIDE SEQUENCE [LARGE SCALE GENOMIC DNA]</scope>
    <source>
        <strain evidence="3">DSM 15952 / CCUG 50447 / LMG 22039 / TP 1.5</strain>
    </source>
</reference>
<dbReference type="Gene3D" id="6.10.250.790">
    <property type="match status" value="1"/>
</dbReference>
<evidence type="ECO:0000256" key="1">
    <source>
        <dbReference type="SAM" id="Coils"/>
    </source>
</evidence>
<dbReference type="SUPFAM" id="SSF102829">
    <property type="entry name" value="Cell division protein ZapA-like"/>
    <property type="match status" value="1"/>
</dbReference>
<name>E6LH58_ENTI1</name>
<dbReference type="eggNOG" id="COG3027">
    <property type="taxonomic scope" value="Bacteria"/>
</dbReference>
<dbReference type="RefSeq" id="WP_007208711.1">
    <property type="nucleotide sequence ID" value="NZ_GL622241.1"/>
</dbReference>
<dbReference type="STRING" id="888064.HMPREF9088_1698"/>
<sequence length="146" mass="16774">MAVQKKRYKAVIDQQTYTIIGTQSTQHMDMVTQLVNDQLQELYALAPQMEKEQAAILMAVNAISDQLIKQEEILVLKQQLAELKKTAIRATELENKLKRIEAIEQEAKAVLEKNGQKDTTIHNHLEAQQILNEERKRTIKEKTAHT</sequence>
<gene>
    <name evidence="2" type="ORF">HMPREF9088_1698</name>
</gene>
<dbReference type="Proteomes" id="UP000010296">
    <property type="component" value="Unassembled WGS sequence"/>
</dbReference>
<dbReference type="AlphaFoldDB" id="E6LH58"/>
<comment type="caution">
    <text evidence="2">The sequence shown here is derived from an EMBL/GenBank/DDBJ whole genome shotgun (WGS) entry which is preliminary data.</text>
</comment>
<dbReference type="InterPro" id="IPR053712">
    <property type="entry name" value="Bac_CellDiv_Activator"/>
</dbReference>
<feature type="coiled-coil region" evidence="1">
    <location>
        <begin position="76"/>
        <end position="113"/>
    </location>
</feature>
<dbReference type="EMBL" id="AEPV01000066">
    <property type="protein sequence ID" value="EFU73582.1"/>
    <property type="molecule type" value="Genomic_DNA"/>
</dbReference>
<dbReference type="HOGENOM" id="CLU_116623_7_0_9"/>
<keyword evidence="3" id="KW-1185">Reference proteome</keyword>
<protein>
    <recommendedName>
        <fullName evidence="4">Cell division protein ZapA</fullName>
    </recommendedName>
</protein>
<keyword evidence="1" id="KW-0175">Coiled coil</keyword>
<evidence type="ECO:0000313" key="2">
    <source>
        <dbReference type="EMBL" id="EFU73582.1"/>
    </source>
</evidence>
<dbReference type="PATRIC" id="fig|888064.11.peg.151"/>
<accession>E6LH58</accession>
<evidence type="ECO:0000313" key="3">
    <source>
        <dbReference type="Proteomes" id="UP000010296"/>
    </source>
</evidence>
<proteinExistence type="predicted"/>